<dbReference type="InterPro" id="IPR011032">
    <property type="entry name" value="GroES-like_sf"/>
</dbReference>
<evidence type="ECO:0000256" key="4">
    <source>
        <dbReference type="ARBA" id="ARBA00022833"/>
    </source>
</evidence>
<evidence type="ECO:0000256" key="5">
    <source>
        <dbReference type="ARBA" id="ARBA00023002"/>
    </source>
</evidence>
<gene>
    <name evidence="8" type="ORF">AGQ41_01815</name>
</gene>
<evidence type="ECO:0000256" key="3">
    <source>
        <dbReference type="ARBA" id="ARBA00022723"/>
    </source>
</evidence>
<feature type="domain" description="Enoyl reductase (ER)" evidence="7">
    <location>
        <begin position="11"/>
        <end position="307"/>
    </location>
</feature>
<dbReference type="CDD" id="cd05285">
    <property type="entry name" value="sorbitol_DH"/>
    <property type="match status" value="1"/>
</dbReference>
<name>A0A3U7MBG8_SALET</name>
<dbReference type="RefSeq" id="WP_031605743.1">
    <property type="nucleotide sequence ID" value="NZ_JBMAZI010000002.1"/>
</dbReference>
<dbReference type="SUPFAM" id="SSF50129">
    <property type="entry name" value="GroES-like"/>
    <property type="match status" value="1"/>
</dbReference>
<dbReference type="InterPro" id="IPR020843">
    <property type="entry name" value="ER"/>
</dbReference>
<dbReference type="GO" id="GO:0008270">
    <property type="term" value="F:zinc ion binding"/>
    <property type="evidence" value="ECO:0007669"/>
    <property type="project" value="InterPro"/>
</dbReference>
<dbReference type="Pfam" id="PF08240">
    <property type="entry name" value="ADH_N"/>
    <property type="match status" value="1"/>
</dbReference>
<proteinExistence type="inferred from homology"/>
<dbReference type="InterPro" id="IPR036291">
    <property type="entry name" value="NAD(P)-bd_dom_sf"/>
</dbReference>
<evidence type="ECO:0000259" key="7">
    <source>
        <dbReference type="SMART" id="SM00829"/>
    </source>
</evidence>
<evidence type="ECO:0000313" key="8">
    <source>
        <dbReference type="EMBL" id="EBP6613623.1"/>
    </source>
</evidence>
<dbReference type="Pfam" id="PF00107">
    <property type="entry name" value="ADH_zinc_N"/>
    <property type="match status" value="1"/>
</dbReference>
<sequence length="344" mass="37642">MKNRAAFVLENRKMEIRDTAMPEMHPDEVMIRMKKIGVCGSDVHFYEHGEPEFPDVYPFILGHEGAGEVVEVGSSVSHLKVGDRVCLEPGVPCHTCEWCTSGKYNLCPSVYFPSAPRALGMMRNFITHKADLCFKLPDNVSYQEGALIEPLAVGIHAVRESGIKMGQSATILGCGCIGLVTLLALKAAGVDDITVVDIHDIRLEKAKELGARHFINSSHVDMVRAVKDIYNDIGPDFIFETAGNKVTASNSVPMIKRGGTIMIIGNVVGGTPIDLQMLGNKEATIKATFRYRNIYPSALNALSSGRINVNSIVSDFYKFEDTQCAFENSITNKATVVKAMIDLE</sequence>
<dbReference type="AlphaFoldDB" id="A0A3U7MBG8"/>
<dbReference type="SUPFAM" id="SSF51735">
    <property type="entry name" value="NAD(P)-binding Rossmann-fold domains"/>
    <property type="match status" value="1"/>
</dbReference>
<dbReference type="SMART" id="SM00829">
    <property type="entry name" value="PKS_ER"/>
    <property type="match status" value="1"/>
</dbReference>
<dbReference type="PANTHER" id="PTHR43161">
    <property type="entry name" value="SORBITOL DEHYDROGENASE"/>
    <property type="match status" value="1"/>
</dbReference>
<dbReference type="InterPro" id="IPR013154">
    <property type="entry name" value="ADH-like_N"/>
</dbReference>
<dbReference type="PROSITE" id="PS00059">
    <property type="entry name" value="ADH_ZINC"/>
    <property type="match status" value="1"/>
</dbReference>
<comment type="similarity">
    <text evidence="2 6">Belongs to the zinc-containing alcohol dehydrogenase family.</text>
</comment>
<dbReference type="GO" id="GO:0016616">
    <property type="term" value="F:oxidoreductase activity, acting on the CH-OH group of donors, NAD or NADP as acceptor"/>
    <property type="evidence" value="ECO:0007669"/>
    <property type="project" value="InterPro"/>
</dbReference>
<reference evidence="8" key="1">
    <citation type="submission" date="2018-07" db="EMBL/GenBank/DDBJ databases">
        <authorList>
            <consortium name="GenomeTrakr network: Whole genome sequencing for foodborne pathogen traceback"/>
        </authorList>
    </citation>
    <scope>NUCLEOTIDE SEQUENCE</scope>
    <source>
        <strain evidence="8">ADRDL-NGUA-38</strain>
    </source>
</reference>
<keyword evidence="4 6" id="KW-0862">Zinc</keyword>
<evidence type="ECO:0000256" key="6">
    <source>
        <dbReference type="RuleBase" id="RU361277"/>
    </source>
</evidence>
<evidence type="ECO:0000256" key="2">
    <source>
        <dbReference type="ARBA" id="ARBA00008072"/>
    </source>
</evidence>
<dbReference type="InterPro" id="IPR002328">
    <property type="entry name" value="ADH_Zn_CS"/>
</dbReference>
<dbReference type="Gene3D" id="3.40.50.720">
    <property type="entry name" value="NAD(P)-binding Rossmann-like Domain"/>
    <property type="match status" value="1"/>
</dbReference>
<comment type="cofactor">
    <cofactor evidence="1 6">
        <name>Zn(2+)</name>
        <dbReference type="ChEBI" id="CHEBI:29105"/>
    </cofactor>
</comment>
<accession>A0A3U7MBG8</accession>
<comment type="caution">
    <text evidence="8">The sequence shown here is derived from an EMBL/GenBank/DDBJ whole genome shotgun (WGS) entry which is preliminary data.</text>
</comment>
<dbReference type="PANTHER" id="PTHR43161:SF9">
    <property type="entry name" value="SORBITOL DEHYDROGENASE"/>
    <property type="match status" value="1"/>
</dbReference>
<dbReference type="Gene3D" id="3.90.180.10">
    <property type="entry name" value="Medium-chain alcohol dehydrogenases, catalytic domain"/>
    <property type="match status" value="1"/>
</dbReference>
<dbReference type="EMBL" id="AAGMSH010000002">
    <property type="protein sequence ID" value="EBP6613623.1"/>
    <property type="molecule type" value="Genomic_DNA"/>
</dbReference>
<organism evidence="8">
    <name type="scientific">Salmonella enterica I</name>
    <dbReference type="NCBI Taxonomy" id="59201"/>
    <lineage>
        <taxon>Bacteria</taxon>
        <taxon>Pseudomonadati</taxon>
        <taxon>Pseudomonadota</taxon>
        <taxon>Gammaproteobacteria</taxon>
        <taxon>Enterobacterales</taxon>
        <taxon>Enterobacteriaceae</taxon>
        <taxon>Salmonella</taxon>
    </lineage>
</organism>
<keyword evidence="5" id="KW-0560">Oxidoreductase</keyword>
<dbReference type="InterPro" id="IPR013149">
    <property type="entry name" value="ADH-like_C"/>
</dbReference>
<dbReference type="InterPro" id="IPR045306">
    <property type="entry name" value="SDH-like"/>
</dbReference>
<keyword evidence="3 6" id="KW-0479">Metal-binding</keyword>
<protein>
    <submittedName>
        <fullName evidence="8">NAD(P)-dependent alcohol dehydrogenase</fullName>
    </submittedName>
</protein>
<evidence type="ECO:0000256" key="1">
    <source>
        <dbReference type="ARBA" id="ARBA00001947"/>
    </source>
</evidence>